<dbReference type="InterPro" id="IPR031915">
    <property type="entry name" value="Clr2_N"/>
</dbReference>
<dbReference type="Proteomes" id="UP000076722">
    <property type="component" value="Unassembled WGS sequence"/>
</dbReference>
<dbReference type="GO" id="GO:0070824">
    <property type="term" value="C:SHREC complex"/>
    <property type="evidence" value="ECO:0007669"/>
    <property type="project" value="InterPro"/>
</dbReference>
<proteinExistence type="predicted"/>
<evidence type="ECO:0000313" key="4">
    <source>
        <dbReference type="Proteomes" id="UP000076722"/>
    </source>
</evidence>
<feature type="compositionally biased region" description="Low complexity" evidence="1">
    <location>
        <begin position="297"/>
        <end position="315"/>
    </location>
</feature>
<organism evidence="3 4">
    <name type="scientific">Sistotremastrum niveocremeum HHB9708</name>
    <dbReference type="NCBI Taxonomy" id="1314777"/>
    <lineage>
        <taxon>Eukaryota</taxon>
        <taxon>Fungi</taxon>
        <taxon>Dikarya</taxon>
        <taxon>Basidiomycota</taxon>
        <taxon>Agaricomycotina</taxon>
        <taxon>Agaricomycetes</taxon>
        <taxon>Sistotremastrales</taxon>
        <taxon>Sistotremastraceae</taxon>
        <taxon>Sertulicium</taxon>
        <taxon>Sertulicium niveocremeum</taxon>
    </lineage>
</organism>
<keyword evidence="4" id="KW-1185">Reference proteome</keyword>
<dbReference type="GO" id="GO:0033553">
    <property type="term" value="C:rDNA heterochromatin"/>
    <property type="evidence" value="ECO:0007669"/>
    <property type="project" value="TreeGrafter"/>
</dbReference>
<reference evidence="3 4" key="1">
    <citation type="journal article" date="2016" name="Mol. Biol. Evol.">
        <title>Comparative Genomics of Early-Diverging Mushroom-Forming Fungi Provides Insights into the Origins of Lignocellulose Decay Capabilities.</title>
        <authorList>
            <person name="Nagy L.G."/>
            <person name="Riley R."/>
            <person name="Tritt A."/>
            <person name="Adam C."/>
            <person name="Daum C."/>
            <person name="Floudas D."/>
            <person name="Sun H."/>
            <person name="Yadav J.S."/>
            <person name="Pangilinan J."/>
            <person name="Larsson K.H."/>
            <person name="Matsuura K."/>
            <person name="Barry K."/>
            <person name="Labutti K."/>
            <person name="Kuo R."/>
            <person name="Ohm R.A."/>
            <person name="Bhattacharya S.S."/>
            <person name="Shirouzu T."/>
            <person name="Yoshinaga Y."/>
            <person name="Martin F.M."/>
            <person name="Grigoriev I.V."/>
            <person name="Hibbett D.S."/>
        </authorList>
    </citation>
    <scope>NUCLEOTIDE SEQUENCE [LARGE SCALE GENOMIC DNA]</scope>
    <source>
        <strain evidence="3 4">HHB9708</strain>
    </source>
</reference>
<dbReference type="GO" id="GO:0030466">
    <property type="term" value="P:silent mating-type cassette heterochromatin formation"/>
    <property type="evidence" value="ECO:0007669"/>
    <property type="project" value="TreeGrafter"/>
</dbReference>
<sequence>MPFNFGAYKAGELAPLKKSEAKQTFEPLERLNSEENNSLYGQKAPKKQVLQEFSGPDGSGAIMTSNPPSKNLKIGTQIVKPLKPQGTPFPNPNNHLSTSNTTSELVRRPISSPNELGPPAAEFQTLHYHRAGRELGFRTSDGPSKKLPAFNRSSGRYLDQMRELGPQDELYQHWLSKIGNYVATKVLHIPGADLFEMTMTSFPEHYKLFVREKGDQHSFRRDAYLYGSAKVTQFRSPEEFYRHAEHLITGKPCRCKYCFNGGCRARLGVETQALAPVTNRVLSVRSPPHSPNSPIGSPSYSTSSSTSSSPSPTTPKAFSIHNSTVIINNYGPPITADDFRCITESSSRNSLRR</sequence>
<protein>
    <recommendedName>
        <fullName evidence="2">Cryptic loci regulator 2 N-terminal domain-containing protein</fullName>
    </recommendedName>
</protein>
<accession>A0A164PK48</accession>
<name>A0A164PK48_9AGAM</name>
<gene>
    <name evidence="3" type="ORF">SISNIDRAFT_489838</name>
</gene>
<dbReference type="PANTHER" id="PTHR38046">
    <property type="entry name" value="CRYPTIC LOCI REGULATOR 2"/>
    <property type="match status" value="1"/>
</dbReference>
<evidence type="ECO:0000313" key="3">
    <source>
        <dbReference type="EMBL" id="KZS88808.1"/>
    </source>
</evidence>
<dbReference type="PANTHER" id="PTHR38046:SF1">
    <property type="entry name" value="CRYPTIC LOCI REGULATOR 2"/>
    <property type="match status" value="1"/>
</dbReference>
<dbReference type="EMBL" id="KV419433">
    <property type="protein sequence ID" value="KZS88808.1"/>
    <property type="molecule type" value="Genomic_DNA"/>
</dbReference>
<evidence type="ECO:0000259" key="2">
    <source>
        <dbReference type="Pfam" id="PF16761"/>
    </source>
</evidence>
<evidence type="ECO:0000256" key="1">
    <source>
        <dbReference type="SAM" id="MobiDB-lite"/>
    </source>
</evidence>
<feature type="domain" description="Cryptic loci regulator 2 N-terminal" evidence="2">
    <location>
        <begin position="199"/>
        <end position="258"/>
    </location>
</feature>
<dbReference type="InterPro" id="IPR038986">
    <property type="entry name" value="Clr2"/>
</dbReference>
<dbReference type="STRING" id="1314777.A0A164PK48"/>
<feature type="region of interest" description="Disordered" evidence="1">
    <location>
        <begin position="281"/>
        <end position="316"/>
    </location>
</feature>
<dbReference type="Pfam" id="PF16761">
    <property type="entry name" value="Clr2_transil"/>
    <property type="match status" value="1"/>
</dbReference>
<dbReference type="GO" id="GO:0031934">
    <property type="term" value="C:mating-type region heterochromatin"/>
    <property type="evidence" value="ECO:0007669"/>
    <property type="project" value="TreeGrafter"/>
</dbReference>
<dbReference type="AlphaFoldDB" id="A0A164PK48"/>